<name>H6L7U0_SAPGL</name>
<feature type="compositionally biased region" description="Basic and acidic residues" evidence="1">
    <location>
        <begin position="61"/>
        <end position="70"/>
    </location>
</feature>
<gene>
    <name evidence="2" type="ordered locus">SGRA_1426</name>
</gene>
<protein>
    <submittedName>
        <fullName evidence="2">Uncharacterized protein</fullName>
    </submittedName>
</protein>
<feature type="region of interest" description="Disordered" evidence="1">
    <location>
        <begin position="46"/>
        <end position="70"/>
    </location>
</feature>
<dbReference type="AlphaFoldDB" id="H6L7U0"/>
<dbReference type="HOGENOM" id="CLU_2755552_0_0_10"/>
<reference evidence="2 3" key="1">
    <citation type="journal article" date="2012" name="Stand. Genomic Sci.">
        <title>Complete genome sequencing and analysis of Saprospira grandis str. Lewin, a predatory marine bacterium.</title>
        <authorList>
            <person name="Saw J.H."/>
            <person name="Yuryev A."/>
            <person name="Kanbe M."/>
            <person name="Hou S."/>
            <person name="Young A.G."/>
            <person name="Aizawa S."/>
            <person name="Alam M."/>
        </authorList>
    </citation>
    <scope>NUCLEOTIDE SEQUENCE [LARGE SCALE GENOMIC DNA]</scope>
    <source>
        <strain evidence="2 3">Lewin</strain>
    </source>
</reference>
<organism evidence="2 3">
    <name type="scientific">Saprospira grandis (strain Lewin)</name>
    <dbReference type="NCBI Taxonomy" id="984262"/>
    <lineage>
        <taxon>Bacteria</taxon>
        <taxon>Pseudomonadati</taxon>
        <taxon>Bacteroidota</taxon>
        <taxon>Saprospiria</taxon>
        <taxon>Saprospirales</taxon>
        <taxon>Saprospiraceae</taxon>
        <taxon>Saprospira</taxon>
    </lineage>
</organism>
<evidence type="ECO:0000313" key="3">
    <source>
        <dbReference type="Proteomes" id="UP000007519"/>
    </source>
</evidence>
<evidence type="ECO:0000313" key="2">
    <source>
        <dbReference type="EMBL" id="AFC24161.1"/>
    </source>
</evidence>
<accession>H6L7U0</accession>
<feature type="compositionally biased region" description="Polar residues" evidence="1">
    <location>
        <begin position="51"/>
        <end position="60"/>
    </location>
</feature>
<evidence type="ECO:0000256" key="1">
    <source>
        <dbReference type="SAM" id="MobiDB-lite"/>
    </source>
</evidence>
<dbReference type="EMBL" id="CP002831">
    <property type="protein sequence ID" value="AFC24161.1"/>
    <property type="molecule type" value="Genomic_DNA"/>
</dbReference>
<keyword evidence="3" id="KW-1185">Reference proteome</keyword>
<dbReference type="Proteomes" id="UP000007519">
    <property type="component" value="Chromosome"/>
</dbReference>
<dbReference type="KEGG" id="sgn:SGRA_1426"/>
<sequence>MNRHAFIFWTKFVLFPFFQSNFLEKIGPRAGLSPALFRLGPNKSGPLWPSDVQQWPSGQTEARRAEGPSE</sequence>
<proteinExistence type="predicted"/>